<dbReference type="InterPro" id="IPR006949">
    <property type="entry name" value="Barrel_Baseplate_J-like"/>
</dbReference>
<keyword evidence="3" id="KW-1185">Reference proteome</keyword>
<dbReference type="eggNOG" id="COG3299">
    <property type="taxonomic scope" value="Bacteria"/>
</dbReference>
<comment type="caution">
    <text evidence="2">The sequence shown here is derived from an EMBL/GenBank/DDBJ whole genome shotgun (WGS) entry which is preliminary data.</text>
</comment>
<proteinExistence type="predicted"/>
<dbReference type="RefSeq" id="WP_006808194.1">
    <property type="nucleotide sequence ID" value="NZ_ADAD01000177.1"/>
</dbReference>
<gene>
    <name evidence="2" type="ORF">HMPREF0554_0818</name>
</gene>
<protein>
    <recommendedName>
        <fullName evidence="1">Baseplate protein J-like barrel domain-containing protein</fullName>
    </recommendedName>
</protein>
<sequence length="373" mass="41781">MARIDILELNDIIGTMGENIKSIQSNFSIDKRSVWYLMIGYPVGRLAQQKLYRIQYIADKANIYKCENEELDDLLNGNFNFSRKQPSYAKLFVTFNAVNGTTVGIGELGVKTSTGIEFFNTNTATATNNLISLEFECETLGSIGNVGSNEITKFITTVQGILSIQASTEGQGGQDKETDIKYRDRWFNSRFKSFWNIDGIKSALMDLDGVESAYVNENDQPVAVNGVEQKSVIIVVDGGINEQIANVIFQKKDQAIKSVGDIVAYATDTSGIKREIRFYRPTEIKIEAQYISIPGNYAVENKNKIDVLINEYIKSKGVNGFISVYECFVENIRPAISETDLKHLDLSFKIHNSRLSFKTNLQLGIKEKGVLYV</sequence>
<reference evidence="2 3" key="1">
    <citation type="submission" date="2009-10" db="EMBL/GenBank/DDBJ databases">
        <authorList>
            <person name="Harkins D.M."/>
            <person name="Madupu R."/>
            <person name="Durkin A.S."/>
            <person name="Torralba M."/>
            <person name="Methe B."/>
            <person name="Sutton G.G."/>
            <person name="Strausberg R.L."/>
            <person name="Nelson K.E."/>
        </authorList>
    </citation>
    <scope>NUCLEOTIDE SEQUENCE [LARGE SCALE GENOMIC DNA]</scope>
    <source>
        <strain evidence="2 3">F0264</strain>
    </source>
</reference>
<dbReference type="EMBL" id="ADAD01000177">
    <property type="protein sequence ID" value="EEY34216.1"/>
    <property type="molecule type" value="Genomic_DNA"/>
</dbReference>
<dbReference type="InterPro" id="IPR052399">
    <property type="entry name" value="Phage_Baseplate_Assmbl_Protein"/>
</dbReference>
<dbReference type="PANTHER" id="PTHR37829:SF3">
    <property type="entry name" value="PROTEIN JAYE-RELATED"/>
    <property type="match status" value="1"/>
</dbReference>
<name>D0GNW5_9FUSO</name>
<feature type="domain" description="Baseplate protein J-like barrel" evidence="1">
    <location>
        <begin position="93"/>
        <end position="173"/>
    </location>
</feature>
<accession>D0GNW5</accession>
<dbReference type="Proteomes" id="UP000004226">
    <property type="component" value="Unassembled WGS sequence"/>
</dbReference>
<dbReference type="AlphaFoldDB" id="D0GNW5"/>
<dbReference type="Pfam" id="PF04865">
    <property type="entry name" value="Baseplate_J"/>
    <property type="match status" value="1"/>
</dbReference>
<evidence type="ECO:0000259" key="1">
    <source>
        <dbReference type="Pfam" id="PF04865"/>
    </source>
</evidence>
<dbReference type="PANTHER" id="PTHR37829">
    <property type="entry name" value="PHAGE-LIKE ELEMENT PBSX PROTEIN XKDT"/>
    <property type="match status" value="1"/>
</dbReference>
<evidence type="ECO:0000313" key="3">
    <source>
        <dbReference type="Proteomes" id="UP000004226"/>
    </source>
</evidence>
<evidence type="ECO:0000313" key="2">
    <source>
        <dbReference type="EMBL" id="EEY34216.1"/>
    </source>
</evidence>
<organism evidence="2 3">
    <name type="scientific">Pseudoleptotrichia goodfellowii F0264</name>
    <dbReference type="NCBI Taxonomy" id="596323"/>
    <lineage>
        <taxon>Bacteria</taxon>
        <taxon>Fusobacteriati</taxon>
        <taxon>Fusobacteriota</taxon>
        <taxon>Fusobacteriia</taxon>
        <taxon>Fusobacteriales</taxon>
        <taxon>Leptotrichiaceae</taxon>
        <taxon>Pseudoleptotrichia</taxon>
    </lineage>
</organism>